<accession>A0A1I8J071</accession>
<dbReference type="GO" id="GO:0008312">
    <property type="term" value="F:7S RNA binding"/>
    <property type="evidence" value="ECO:0007669"/>
    <property type="project" value="TreeGrafter"/>
</dbReference>
<dbReference type="SUPFAM" id="SSF52540">
    <property type="entry name" value="P-loop containing nucleoside triphosphate hydrolases"/>
    <property type="match status" value="1"/>
</dbReference>
<comment type="subcellular location">
    <subcellularLocation>
        <location evidence="1">Cytoplasm</location>
    </subcellularLocation>
</comment>
<dbReference type="Proteomes" id="UP000095280">
    <property type="component" value="Unplaced"/>
</dbReference>
<dbReference type="InterPro" id="IPR027417">
    <property type="entry name" value="P-loop_NTPase"/>
</dbReference>
<protein>
    <submittedName>
        <fullName evidence="4">SRP54_N domain-containing protein</fullName>
    </submittedName>
</protein>
<keyword evidence="3" id="KW-1185">Reference proteome</keyword>
<reference evidence="4" key="1">
    <citation type="submission" date="2016-11" db="UniProtKB">
        <authorList>
            <consortium name="WormBaseParasite"/>
        </authorList>
    </citation>
    <scope>IDENTIFICATION</scope>
</reference>
<name>A0A1I8J071_9PLAT</name>
<dbReference type="InterPro" id="IPR013822">
    <property type="entry name" value="Signal_recog_particl_SRP54_hlx"/>
</dbReference>
<dbReference type="GO" id="GO:0005786">
    <property type="term" value="C:signal recognition particle, endoplasmic reticulum targeting"/>
    <property type="evidence" value="ECO:0007669"/>
    <property type="project" value="TreeGrafter"/>
</dbReference>
<evidence type="ECO:0000313" key="3">
    <source>
        <dbReference type="Proteomes" id="UP000095280"/>
    </source>
</evidence>
<feature type="domain" description="Signal recognition particle SRP54 helical bundle" evidence="2">
    <location>
        <begin position="1"/>
        <end position="57"/>
    </location>
</feature>
<dbReference type="PANTHER" id="PTHR11564:SF5">
    <property type="entry name" value="SIGNAL RECOGNITION PARTICLE SUBUNIT SRP54"/>
    <property type="match status" value="1"/>
</dbReference>
<organism evidence="3 4">
    <name type="scientific">Macrostomum lignano</name>
    <dbReference type="NCBI Taxonomy" id="282301"/>
    <lineage>
        <taxon>Eukaryota</taxon>
        <taxon>Metazoa</taxon>
        <taxon>Spiralia</taxon>
        <taxon>Lophotrochozoa</taxon>
        <taxon>Platyhelminthes</taxon>
        <taxon>Rhabditophora</taxon>
        <taxon>Macrostomorpha</taxon>
        <taxon>Macrostomida</taxon>
        <taxon>Macrostomidae</taxon>
        <taxon>Macrostomum</taxon>
    </lineage>
</organism>
<dbReference type="InterPro" id="IPR036225">
    <property type="entry name" value="SRP/SRP_N"/>
</dbReference>
<dbReference type="SUPFAM" id="SSF47364">
    <property type="entry name" value="Domain of the SRP/SRP receptor G-proteins"/>
    <property type="match status" value="1"/>
</dbReference>
<sequence length="127" mass="14034">MLKDVCMALIESDVNVQLVRQLRENVRGVINFEEMAGGLNKRRMIQQAVFQELVRLMDPGVAPWQPVKGRPNTVMLVGLQGSGKTTTAHKAGQVLSAPQLAHLHGVRGHLPGWGVRPVQAERRQGRD</sequence>
<dbReference type="Gene3D" id="3.40.50.300">
    <property type="entry name" value="P-loop containing nucleotide triphosphate hydrolases"/>
    <property type="match status" value="1"/>
</dbReference>
<dbReference type="WBParaSite" id="maker-uti_cns_0040052-snap-gene-0.1-mRNA-1">
    <property type="protein sequence ID" value="maker-uti_cns_0040052-snap-gene-0.1-mRNA-1"/>
    <property type="gene ID" value="maker-uti_cns_0040052-snap-gene-0.1"/>
</dbReference>
<dbReference type="InterPro" id="IPR022941">
    <property type="entry name" value="SRP54"/>
</dbReference>
<dbReference type="PANTHER" id="PTHR11564">
    <property type="entry name" value="SIGNAL RECOGNITION PARTICLE 54K PROTEIN SRP54"/>
    <property type="match status" value="1"/>
</dbReference>
<dbReference type="GO" id="GO:0005829">
    <property type="term" value="C:cytosol"/>
    <property type="evidence" value="ECO:0007669"/>
    <property type="project" value="TreeGrafter"/>
</dbReference>
<evidence type="ECO:0000313" key="4">
    <source>
        <dbReference type="WBParaSite" id="maker-uti_cns_0040052-snap-gene-0.1-mRNA-1"/>
    </source>
</evidence>
<dbReference type="Pfam" id="PF02881">
    <property type="entry name" value="SRP54_N"/>
    <property type="match status" value="1"/>
</dbReference>
<dbReference type="GO" id="GO:0006616">
    <property type="term" value="P:SRP-dependent cotranslational protein targeting to membrane, translocation"/>
    <property type="evidence" value="ECO:0007669"/>
    <property type="project" value="TreeGrafter"/>
</dbReference>
<evidence type="ECO:0000259" key="2">
    <source>
        <dbReference type="SMART" id="SM00963"/>
    </source>
</evidence>
<dbReference type="AlphaFoldDB" id="A0A1I8J071"/>
<dbReference type="SMART" id="SM00963">
    <property type="entry name" value="SRP54_N"/>
    <property type="match status" value="1"/>
</dbReference>
<dbReference type="GO" id="GO:0005525">
    <property type="term" value="F:GTP binding"/>
    <property type="evidence" value="ECO:0007669"/>
    <property type="project" value="InterPro"/>
</dbReference>
<dbReference type="Gene3D" id="1.20.120.140">
    <property type="entry name" value="Signal recognition particle SRP54, nucleotide-binding domain"/>
    <property type="match status" value="1"/>
</dbReference>
<dbReference type="GO" id="GO:0003924">
    <property type="term" value="F:GTPase activity"/>
    <property type="evidence" value="ECO:0007669"/>
    <property type="project" value="InterPro"/>
</dbReference>
<dbReference type="InterPro" id="IPR042101">
    <property type="entry name" value="SRP54_N_sf"/>
</dbReference>
<dbReference type="GO" id="GO:0030942">
    <property type="term" value="F:endoplasmic reticulum signal peptide binding"/>
    <property type="evidence" value="ECO:0007669"/>
    <property type="project" value="TreeGrafter"/>
</dbReference>
<evidence type="ECO:0000256" key="1">
    <source>
        <dbReference type="ARBA" id="ARBA00004496"/>
    </source>
</evidence>
<proteinExistence type="predicted"/>